<dbReference type="AlphaFoldDB" id="T0IRZ0"/>
<dbReference type="STRING" id="1346791.M529_13770"/>
<dbReference type="Proteomes" id="UP000015523">
    <property type="component" value="Unassembled WGS sequence"/>
</dbReference>
<dbReference type="EMBL" id="AUWY01000094">
    <property type="protein sequence ID" value="EQB31600.1"/>
    <property type="molecule type" value="Genomic_DNA"/>
</dbReference>
<comment type="caution">
    <text evidence="1">The sequence shown here is derived from an EMBL/GenBank/DDBJ whole genome shotgun (WGS) entry which is preliminary data.</text>
</comment>
<sequence>MSIAKIHTAAFALVSAIFLASVFLGAAAGPAIIA</sequence>
<accession>T0IRZ0</accession>
<gene>
    <name evidence="1" type="ORF">M529_13770</name>
</gene>
<keyword evidence="2" id="KW-1185">Reference proteome</keyword>
<proteinExistence type="predicted"/>
<name>T0IRZ0_9SPHN</name>
<reference evidence="1 2" key="1">
    <citation type="journal article" date="2013" name="Genome Announc.">
        <title>Draft Genome Sequence of Sphingobium ummariense Strain RL-3, a Hexachlorocyclohexane-Degrading Bacterium.</title>
        <authorList>
            <person name="Kohli P."/>
            <person name="Dua A."/>
            <person name="Sangwan N."/>
            <person name="Oldach P."/>
            <person name="Khurana J.P."/>
            <person name="Lal R."/>
        </authorList>
    </citation>
    <scope>NUCLEOTIDE SEQUENCE [LARGE SCALE GENOMIC DNA]</scope>
    <source>
        <strain evidence="1 2">RL-3</strain>
    </source>
</reference>
<organism evidence="1 2">
    <name type="scientific">Sphingobium ummariense RL-3</name>
    <dbReference type="NCBI Taxonomy" id="1346791"/>
    <lineage>
        <taxon>Bacteria</taxon>
        <taxon>Pseudomonadati</taxon>
        <taxon>Pseudomonadota</taxon>
        <taxon>Alphaproteobacteria</taxon>
        <taxon>Sphingomonadales</taxon>
        <taxon>Sphingomonadaceae</taxon>
        <taxon>Sphingobium</taxon>
    </lineage>
</organism>
<evidence type="ECO:0000313" key="1">
    <source>
        <dbReference type="EMBL" id="EQB31600.1"/>
    </source>
</evidence>
<protein>
    <submittedName>
        <fullName evidence="1">Uncharacterized protein</fullName>
    </submittedName>
</protein>
<evidence type="ECO:0000313" key="2">
    <source>
        <dbReference type="Proteomes" id="UP000015523"/>
    </source>
</evidence>